<comment type="caution">
    <text evidence="2">The sequence shown here is derived from an EMBL/GenBank/DDBJ whole genome shotgun (WGS) entry which is preliminary data.</text>
</comment>
<reference evidence="2" key="2">
    <citation type="submission" date="2023-02" db="EMBL/GenBank/DDBJ databases">
        <authorList>
            <consortium name="DOE Joint Genome Institute"/>
            <person name="Mondo S.J."/>
            <person name="Chang Y."/>
            <person name="Wang Y."/>
            <person name="Ahrendt S."/>
            <person name="Andreopoulos W."/>
            <person name="Barry K."/>
            <person name="Beard J."/>
            <person name="Benny G.L."/>
            <person name="Blankenship S."/>
            <person name="Bonito G."/>
            <person name="Cuomo C."/>
            <person name="Desiro A."/>
            <person name="Gervers K.A."/>
            <person name="Hundley H."/>
            <person name="Kuo A."/>
            <person name="LaButti K."/>
            <person name="Lang B.F."/>
            <person name="Lipzen A."/>
            <person name="O'Donnell K."/>
            <person name="Pangilinan J."/>
            <person name="Reynolds N."/>
            <person name="Sandor L."/>
            <person name="Smith M.W."/>
            <person name="Tsang A."/>
            <person name="Grigoriev I.V."/>
            <person name="Stajich J.E."/>
            <person name="Spatafora J.W."/>
        </authorList>
    </citation>
    <scope>NUCLEOTIDE SEQUENCE</scope>
    <source>
        <strain evidence="2">RSA 2281</strain>
    </source>
</reference>
<evidence type="ECO:0000313" key="2">
    <source>
        <dbReference type="EMBL" id="KAI9256667.1"/>
    </source>
</evidence>
<feature type="compositionally biased region" description="Basic and acidic residues" evidence="1">
    <location>
        <begin position="12"/>
        <end position="21"/>
    </location>
</feature>
<organism evidence="2 3">
    <name type="scientific">Phascolomyces articulosus</name>
    <dbReference type="NCBI Taxonomy" id="60185"/>
    <lineage>
        <taxon>Eukaryota</taxon>
        <taxon>Fungi</taxon>
        <taxon>Fungi incertae sedis</taxon>
        <taxon>Mucoromycota</taxon>
        <taxon>Mucoromycotina</taxon>
        <taxon>Mucoromycetes</taxon>
        <taxon>Mucorales</taxon>
        <taxon>Lichtheimiaceae</taxon>
        <taxon>Phascolomyces</taxon>
    </lineage>
</organism>
<feature type="region of interest" description="Disordered" evidence="1">
    <location>
        <begin position="1"/>
        <end position="38"/>
    </location>
</feature>
<dbReference type="InterPro" id="IPR032675">
    <property type="entry name" value="LRR_dom_sf"/>
</dbReference>
<gene>
    <name evidence="2" type="ORF">BDA99DRAFT_539715</name>
</gene>
<reference evidence="2" key="1">
    <citation type="journal article" date="2022" name="IScience">
        <title>Evolution of zygomycete secretomes and the origins of terrestrial fungal ecologies.</title>
        <authorList>
            <person name="Chang Y."/>
            <person name="Wang Y."/>
            <person name="Mondo S."/>
            <person name="Ahrendt S."/>
            <person name="Andreopoulos W."/>
            <person name="Barry K."/>
            <person name="Beard J."/>
            <person name="Benny G.L."/>
            <person name="Blankenship S."/>
            <person name="Bonito G."/>
            <person name="Cuomo C."/>
            <person name="Desiro A."/>
            <person name="Gervers K.A."/>
            <person name="Hundley H."/>
            <person name="Kuo A."/>
            <person name="LaButti K."/>
            <person name="Lang B.F."/>
            <person name="Lipzen A."/>
            <person name="O'Donnell K."/>
            <person name="Pangilinan J."/>
            <person name="Reynolds N."/>
            <person name="Sandor L."/>
            <person name="Smith M.E."/>
            <person name="Tsang A."/>
            <person name="Grigoriev I.V."/>
            <person name="Stajich J.E."/>
            <person name="Spatafora J.W."/>
        </authorList>
    </citation>
    <scope>NUCLEOTIDE SEQUENCE</scope>
    <source>
        <strain evidence="2">RSA 2281</strain>
    </source>
</reference>
<evidence type="ECO:0000313" key="3">
    <source>
        <dbReference type="Proteomes" id="UP001209540"/>
    </source>
</evidence>
<evidence type="ECO:0000256" key="1">
    <source>
        <dbReference type="SAM" id="MobiDB-lite"/>
    </source>
</evidence>
<accession>A0AAD5K5L6</accession>
<dbReference type="Gene3D" id="3.80.10.10">
    <property type="entry name" value="Ribonuclease Inhibitor"/>
    <property type="match status" value="2"/>
</dbReference>
<dbReference type="EMBL" id="JAIXMP010000021">
    <property type="protein sequence ID" value="KAI9256667.1"/>
    <property type="molecule type" value="Genomic_DNA"/>
</dbReference>
<dbReference type="SUPFAM" id="SSF52058">
    <property type="entry name" value="L domain-like"/>
    <property type="match status" value="1"/>
</dbReference>
<proteinExistence type="predicted"/>
<protein>
    <recommendedName>
        <fullName evidence="4">F-box domain-containing protein</fullName>
    </recommendedName>
</protein>
<dbReference type="Proteomes" id="UP001209540">
    <property type="component" value="Unassembled WGS sequence"/>
</dbReference>
<sequence length="552" mass="63209">MSKRAANTMVEKNPKRNKNQDITDFTDENLHNNGSEPLQPKLEREQDAFVNTRFDNKDRVTEKCNKATEKNNKQFDIIAHLSQEIVNLVLQELWQEQCFELLAVSKAWRDKVSAYASVWRTIEIRGDEDCVKNIIRLLPYVCEHVVELSEIYGGLLSNALYAQIAKGGFSKLQRLYLDNQLDSSVPTLIVALSQVAKTLECLTINIDNIPAAVDQKKIFDTCTELRSLIIDHDTPTALEIIESSCKRLERFCIGKSHFCNKFKEGNVTMNEKRKHHRQLRSSSSTFTGIQDFALNIHKNPKRYIPIIQRNQATIQTLYLDIWNAAYDTDEDELKYREDWELLGDSCKFPNLQSLSIHSDCIMFKPLMARVIRNSPNIRALIFDTVFLEELDQEFLTAITTLSSLQMLEVDGETGGEEDLRVIFDAMAPKGKTDTSTLESVKFTSIDFDLRGIIDSLANIPTIRHLEFGYLISESNERECLDHLCSRFQSHPGIRSLSFKEVDNIDDEMLVHLAAIEGLESLHLEDICWITPQGWSVFDDSSVKLTTVRCNRN</sequence>
<name>A0AAD5K5L6_9FUNG</name>
<keyword evidence="3" id="KW-1185">Reference proteome</keyword>
<dbReference type="AlphaFoldDB" id="A0AAD5K5L6"/>
<dbReference type="SUPFAM" id="SSF52047">
    <property type="entry name" value="RNI-like"/>
    <property type="match status" value="1"/>
</dbReference>
<evidence type="ECO:0008006" key="4">
    <source>
        <dbReference type="Google" id="ProtNLM"/>
    </source>
</evidence>